<dbReference type="PANTHER" id="PTHR33048:SF19">
    <property type="entry name" value="MEMBRANE PROTEIN PTH11-LIKE, PUTATIVE (AFU_ORTHOLOGUE AFUA_1G14080)-RELATED"/>
    <property type="match status" value="1"/>
</dbReference>
<feature type="transmembrane region" description="Helical" evidence="6">
    <location>
        <begin position="48"/>
        <end position="69"/>
    </location>
</feature>
<keyword evidence="9" id="KW-1185">Reference proteome</keyword>
<dbReference type="Proteomes" id="UP000813385">
    <property type="component" value="Unassembled WGS sequence"/>
</dbReference>
<keyword evidence="3 6" id="KW-1133">Transmembrane helix</keyword>
<feature type="domain" description="Rhodopsin" evidence="7">
    <location>
        <begin position="37"/>
        <end position="269"/>
    </location>
</feature>
<evidence type="ECO:0000256" key="3">
    <source>
        <dbReference type="ARBA" id="ARBA00022989"/>
    </source>
</evidence>
<feature type="transmembrane region" description="Helical" evidence="6">
    <location>
        <begin position="143"/>
        <end position="162"/>
    </location>
</feature>
<dbReference type="InterPro" id="IPR052337">
    <property type="entry name" value="SAT4-like"/>
</dbReference>
<feature type="transmembrane region" description="Helical" evidence="6">
    <location>
        <begin position="6"/>
        <end position="27"/>
    </location>
</feature>
<dbReference type="GO" id="GO:0016020">
    <property type="term" value="C:membrane"/>
    <property type="evidence" value="ECO:0007669"/>
    <property type="project" value="UniProtKB-SubCell"/>
</dbReference>
<evidence type="ECO:0000256" key="4">
    <source>
        <dbReference type="ARBA" id="ARBA00023136"/>
    </source>
</evidence>
<comment type="similarity">
    <text evidence="5">Belongs to the SAT4 family.</text>
</comment>
<evidence type="ECO:0000259" key="7">
    <source>
        <dbReference type="Pfam" id="PF20684"/>
    </source>
</evidence>
<keyword evidence="4 6" id="KW-0472">Membrane</keyword>
<feature type="transmembrane region" description="Helical" evidence="6">
    <location>
        <begin position="255"/>
        <end position="276"/>
    </location>
</feature>
<keyword evidence="2 6" id="KW-0812">Transmembrane</keyword>
<evidence type="ECO:0000256" key="2">
    <source>
        <dbReference type="ARBA" id="ARBA00022692"/>
    </source>
</evidence>
<feature type="transmembrane region" description="Helical" evidence="6">
    <location>
        <begin position="110"/>
        <end position="131"/>
    </location>
</feature>
<evidence type="ECO:0000313" key="9">
    <source>
        <dbReference type="Proteomes" id="UP000813385"/>
    </source>
</evidence>
<proteinExistence type="inferred from homology"/>
<evidence type="ECO:0000256" key="5">
    <source>
        <dbReference type="ARBA" id="ARBA00038359"/>
    </source>
</evidence>
<evidence type="ECO:0000313" key="8">
    <source>
        <dbReference type="EMBL" id="KAH7369193.1"/>
    </source>
</evidence>
<evidence type="ECO:0000256" key="1">
    <source>
        <dbReference type="ARBA" id="ARBA00004141"/>
    </source>
</evidence>
<dbReference type="InterPro" id="IPR049326">
    <property type="entry name" value="Rhodopsin_dom_fungi"/>
</dbReference>
<sequence length="332" mass="37352">MAVSPSVAFDITVAGVCALLILVRCSYRILSHCRVHTSCHRTWHADDAYMAFALLPLIGRTACIAYSFLLNPTHTYGPATEADAAARGISVERLQWNYETSHKLLIPGRIMYALFLWSLKLCILDFYSRFVDVLRWGKLATNILWWFIVITFLAVIVATLTECRPLSLFWMPDPKQGSCHRALANLITMAVLNMVTDIALIAFPFPILRHIKLDGKAKIQLVILFSIAGVVVFITILRLPLILNQAVSQRSRSMWASIEILCACIVTNAAFYYALLKDWQRGHDSRAGLYGTSQVEQDEFYMQSLPSVSIQDNEPGEPMRIINSGRRLAVGR</sequence>
<evidence type="ECO:0000256" key="6">
    <source>
        <dbReference type="SAM" id="Phobius"/>
    </source>
</evidence>
<feature type="transmembrane region" description="Helical" evidence="6">
    <location>
        <begin position="219"/>
        <end position="243"/>
    </location>
</feature>
<dbReference type="Pfam" id="PF20684">
    <property type="entry name" value="Fung_rhodopsin"/>
    <property type="match status" value="1"/>
</dbReference>
<dbReference type="AlphaFoldDB" id="A0A8K0X6T2"/>
<reference evidence="8" key="1">
    <citation type="journal article" date="2021" name="Nat. Commun.">
        <title>Genetic determinants of endophytism in the Arabidopsis root mycobiome.</title>
        <authorList>
            <person name="Mesny F."/>
            <person name="Miyauchi S."/>
            <person name="Thiergart T."/>
            <person name="Pickel B."/>
            <person name="Atanasova L."/>
            <person name="Karlsson M."/>
            <person name="Huettel B."/>
            <person name="Barry K.W."/>
            <person name="Haridas S."/>
            <person name="Chen C."/>
            <person name="Bauer D."/>
            <person name="Andreopoulos W."/>
            <person name="Pangilinan J."/>
            <person name="LaButti K."/>
            <person name="Riley R."/>
            <person name="Lipzen A."/>
            <person name="Clum A."/>
            <person name="Drula E."/>
            <person name="Henrissat B."/>
            <person name="Kohler A."/>
            <person name="Grigoriev I.V."/>
            <person name="Martin F.M."/>
            <person name="Hacquard S."/>
        </authorList>
    </citation>
    <scope>NUCLEOTIDE SEQUENCE</scope>
    <source>
        <strain evidence="8">MPI-CAGE-AT-0016</strain>
    </source>
</reference>
<gene>
    <name evidence="8" type="ORF">B0T11DRAFT_278399</name>
</gene>
<accession>A0A8K0X6T2</accession>
<comment type="caution">
    <text evidence="8">The sequence shown here is derived from an EMBL/GenBank/DDBJ whole genome shotgun (WGS) entry which is preliminary data.</text>
</comment>
<dbReference type="EMBL" id="JAGPXD010000002">
    <property type="protein sequence ID" value="KAH7369193.1"/>
    <property type="molecule type" value="Genomic_DNA"/>
</dbReference>
<organism evidence="8 9">
    <name type="scientific">Plectosphaerella cucumerina</name>
    <dbReference type="NCBI Taxonomy" id="40658"/>
    <lineage>
        <taxon>Eukaryota</taxon>
        <taxon>Fungi</taxon>
        <taxon>Dikarya</taxon>
        <taxon>Ascomycota</taxon>
        <taxon>Pezizomycotina</taxon>
        <taxon>Sordariomycetes</taxon>
        <taxon>Hypocreomycetidae</taxon>
        <taxon>Glomerellales</taxon>
        <taxon>Plectosphaerellaceae</taxon>
        <taxon>Plectosphaerella</taxon>
    </lineage>
</organism>
<dbReference type="OrthoDB" id="2988756at2759"/>
<dbReference type="PANTHER" id="PTHR33048">
    <property type="entry name" value="PTH11-LIKE INTEGRAL MEMBRANE PROTEIN (AFU_ORTHOLOGUE AFUA_5G11245)"/>
    <property type="match status" value="1"/>
</dbReference>
<feature type="transmembrane region" description="Helical" evidence="6">
    <location>
        <begin position="182"/>
        <end position="207"/>
    </location>
</feature>
<comment type="subcellular location">
    <subcellularLocation>
        <location evidence="1">Membrane</location>
        <topology evidence="1">Multi-pass membrane protein</topology>
    </subcellularLocation>
</comment>
<name>A0A8K0X6T2_9PEZI</name>
<protein>
    <recommendedName>
        <fullName evidence="7">Rhodopsin domain-containing protein</fullName>
    </recommendedName>
</protein>